<reference evidence="1 2" key="1">
    <citation type="submission" date="2019-05" db="EMBL/GenBank/DDBJ databases">
        <title>Another draft genome of Portunus trituberculatus and its Hox gene families provides insights of decapod evolution.</title>
        <authorList>
            <person name="Jeong J.-H."/>
            <person name="Song I."/>
            <person name="Kim S."/>
            <person name="Choi T."/>
            <person name="Kim D."/>
            <person name="Ryu S."/>
            <person name="Kim W."/>
        </authorList>
    </citation>
    <scope>NUCLEOTIDE SEQUENCE [LARGE SCALE GENOMIC DNA]</scope>
    <source>
        <tissue evidence="1">Muscle</tissue>
    </source>
</reference>
<organism evidence="1 2">
    <name type="scientific">Portunus trituberculatus</name>
    <name type="common">Swimming crab</name>
    <name type="synonym">Neptunus trituberculatus</name>
    <dbReference type="NCBI Taxonomy" id="210409"/>
    <lineage>
        <taxon>Eukaryota</taxon>
        <taxon>Metazoa</taxon>
        <taxon>Ecdysozoa</taxon>
        <taxon>Arthropoda</taxon>
        <taxon>Crustacea</taxon>
        <taxon>Multicrustacea</taxon>
        <taxon>Malacostraca</taxon>
        <taxon>Eumalacostraca</taxon>
        <taxon>Eucarida</taxon>
        <taxon>Decapoda</taxon>
        <taxon>Pleocyemata</taxon>
        <taxon>Brachyura</taxon>
        <taxon>Eubrachyura</taxon>
        <taxon>Portunoidea</taxon>
        <taxon>Portunidae</taxon>
        <taxon>Portuninae</taxon>
        <taxon>Portunus</taxon>
    </lineage>
</organism>
<evidence type="ECO:0000313" key="2">
    <source>
        <dbReference type="Proteomes" id="UP000324222"/>
    </source>
</evidence>
<evidence type="ECO:0000313" key="1">
    <source>
        <dbReference type="EMBL" id="MPC55222.1"/>
    </source>
</evidence>
<proteinExistence type="predicted"/>
<protein>
    <submittedName>
        <fullName evidence="1">Uncharacterized protein</fullName>
    </submittedName>
</protein>
<gene>
    <name evidence="1" type="ORF">E2C01_049154</name>
</gene>
<dbReference type="Proteomes" id="UP000324222">
    <property type="component" value="Unassembled WGS sequence"/>
</dbReference>
<dbReference type="AlphaFoldDB" id="A0A5B7G8G1"/>
<accession>A0A5B7G8G1</accession>
<name>A0A5B7G8G1_PORTR</name>
<dbReference type="EMBL" id="VSRR010012989">
    <property type="protein sequence ID" value="MPC55222.1"/>
    <property type="molecule type" value="Genomic_DNA"/>
</dbReference>
<comment type="caution">
    <text evidence="1">The sequence shown here is derived from an EMBL/GenBank/DDBJ whole genome shotgun (WGS) entry which is preliminary data.</text>
</comment>
<keyword evidence="2" id="KW-1185">Reference proteome</keyword>
<sequence>MLKLEVEVEVEWSVVIRKCGDFAVRRSEGGGGEGFKDVVEWGGQHAHQGSGGKPKLQAGVIKGVAPTDL</sequence>